<evidence type="ECO:0000313" key="4">
    <source>
        <dbReference type="EMBL" id="PIA89350.1"/>
    </source>
</evidence>
<feature type="signal peptide" evidence="1">
    <location>
        <begin position="1"/>
        <end position="17"/>
    </location>
</feature>
<dbReference type="Gene3D" id="2.70.98.10">
    <property type="match status" value="1"/>
</dbReference>
<accession>A0A2G5H9Y3</accession>
<dbReference type="FunFam" id="1.20.1610.10:FF:000002">
    <property type="entry name" value="Alpha-1,2-mannosidase family protein"/>
    <property type="match status" value="1"/>
</dbReference>
<evidence type="ECO:0000313" key="5">
    <source>
        <dbReference type="EMBL" id="WPB02798.1"/>
    </source>
</evidence>
<dbReference type="InterPro" id="IPR005887">
    <property type="entry name" value="GH92_a_mannosidase_put"/>
</dbReference>
<feature type="chain" id="PRO_5013633364" evidence="1">
    <location>
        <begin position="18"/>
        <end position="782"/>
    </location>
</feature>
<feature type="domain" description="Glycosyl hydrolase family 92" evidence="2">
    <location>
        <begin position="275"/>
        <end position="760"/>
    </location>
</feature>
<dbReference type="PANTHER" id="PTHR12143:SF25">
    <property type="entry name" value="FAMILY PROTEIN, PUTATIVE (AFU_ORTHOLOGUE AFUA_1G10790)-RELATED"/>
    <property type="match status" value="1"/>
</dbReference>
<gene>
    <name evidence="4" type="ORF">CB0940_06881</name>
    <name evidence="5" type="ORF">RHO25_007434</name>
</gene>
<evidence type="ECO:0000259" key="3">
    <source>
        <dbReference type="Pfam" id="PF17678"/>
    </source>
</evidence>
<dbReference type="FunFam" id="3.30.2080.10:FF:000001">
    <property type="entry name" value="Alpha-1,2-mannosidase subfamily"/>
    <property type="match status" value="1"/>
</dbReference>
<dbReference type="Pfam" id="PF07971">
    <property type="entry name" value="Glyco_hydro_92"/>
    <property type="match status" value="1"/>
</dbReference>
<dbReference type="PANTHER" id="PTHR12143">
    <property type="entry name" value="PEPTIDE N-GLYCANASE PNGASE -RELATED"/>
    <property type="match status" value="1"/>
</dbReference>
<dbReference type="Proteomes" id="UP001302367">
    <property type="component" value="Chromosome 5"/>
</dbReference>
<dbReference type="FunFam" id="2.70.98.10:FF:000010">
    <property type="entry name" value="Alpha-1,2-mannosidase family protein"/>
    <property type="match status" value="1"/>
</dbReference>
<dbReference type="GO" id="GO:0005829">
    <property type="term" value="C:cytosol"/>
    <property type="evidence" value="ECO:0007669"/>
    <property type="project" value="TreeGrafter"/>
</dbReference>
<dbReference type="GO" id="GO:0000224">
    <property type="term" value="F:peptide-N4-(N-acetyl-beta-glucosaminyl)asparagine amidase activity"/>
    <property type="evidence" value="ECO:0007669"/>
    <property type="project" value="TreeGrafter"/>
</dbReference>
<evidence type="ECO:0000313" key="6">
    <source>
        <dbReference type="Proteomes" id="UP000230605"/>
    </source>
</evidence>
<protein>
    <submittedName>
        <fullName evidence="4">Putative glycosidase</fullName>
    </submittedName>
</protein>
<dbReference type="InterPro" id="IPR050883">
    <property type="entry name" value="PNGase"/>
</dbReference>
<dbReference type="GO" id="GO:0016798">
    <property type="term" value="F:hydrolase activity, acting on glycosyl bonds"/>
    <property type="evidence" value="ECO:0007669"/>
    <property type="project" value="UniProtKB-KW"/>
</dbReference>
<name>A0A2G5H9Y3_CERBT</name>
<keyword evidence="7" id="KW-1185">Reference proteome</keyword>
<dbReference type="AlphaFoldDB" id="A0A2G5H9Y3"/>
<dbReference type="Gene3D" id="1.20.1610.10">
    <property type="entry name" value="alpha-1,2-mannosidases domains"/>
    <property type="match status" value="1"/>
</dbReference>
<organism evidence="4 6">
    <name type="scientific">Cercospora beticola</name>
    <name type="common">Sugarbeet leaf spot fungus</name>
    <dbReference type="NCBI Taxonomy" id="122368"/>
    <lineage>
        <taxon>Eukaryota</taxon>
        <taxon>Fungi</taxon>
        <taxon>Dikarya</taxon>
        <taxon>Ascomycota</taxon>
        <taxon>Pezizomycotina</taxon>
        <taxon>Dothideomycetes</taxon>
        <taxon>Dothideomycetidae</taxon>
        <taxon>Mycosphaerellales</taxon>
        <taxon>Mycosphaerellaceae</taxon>
        <taxon>Cercospora</taxon>
    </lineage>
</organism>
<dbReference type="Pfam" id="PF17678">
    <property type="entry name" value="Glyco_hydro_92N"/>
    <property type="match status" value="1"/>
</dbReference>
<reference evidence="5 7" key="2">
    <citation type="submission" date="2023-09" db="EMBL/GenBank/DDBJ databases">
        <title>Complete-Gapless Cercospora beticola genome.</title>
        <authorList>
            <person name="Wyatt N.A."/>
            <person name="Spanner R.E."/>
            <person name="Bolton M.D."/>
        </authorList>
    </citation>
    <scope>NUCLEOTIDE SEQUENCE [LARGE SCALE GENOMIC DNA]</scope>
    <source>
        <strain evidence="5">Cb09-40</strain>
    </source>
</reference>
<dbReference type="InterPro" id="IPR012939">
    <property type="entry name" value="Glyco_hydro_92"/>
</dbReference>
<dbReference type="GO" id="GO:0030246">
    <property type="term" value="F:carbohydrate binding"/>
    <property type="evidence" value="ECO:0007669"/>
    <property type="project" value="InterPro"/>
</dbReference>
<dbReference type="InterPro" id="IPR008928">
    <property type="entry name" value="6-hairpin_glycosidase_sf"/>
</dbReference>
<dbReference type="EMBL" id="CP134188">
    <property type="protein sequence ID" value="WPB02798.1"/>
    <property type="molecule type" value="Genomic_DNA"/>
</dbReference>
<dbReference type="GO" id="GO:0005975">
    <property type="term" value="P:carbohydrate metabolic process"/>
    <property type="evidence" value="ECO:0007669"/>
    <property type="project" value="InterPro"/>
</dbReference>
<sequence>MAHSLATVVLAAQLASAALVTEPLQYVDQLVGTQNGGNVFAGASLPYGMAKAVADTDSDSRQGGFTTDGANITGFSGMHDSGTGGNPSLGLFPLFPFSSCEGDEINGCEFPKKDRSEPYVNTSLKASPGYFSIDLQSGVRGEMTAAFHTALFQFTFPESGSGSPVVYLDLSDLSDSRQDNATISVEDSGRMTGYGRFEPSFGQEKYIAYFCADFKGGVVRDTGVVVNSRGSADVKDLKISRGINRYPLPGGGFVRFSDRSPVIARVGYSFISSEQACQLAESEIPEFDFQATQKAAVDAWTEKISVISVETNNVDEDTLKNFYSGVYRTFINPQNYTGVQPVVDANTIYFDSFYCIWDHFRSQFPFLVLVDPLAMEQIIQGLLTLYDIQGWLPDCHMSLSKGYTQGGSNADVVMADAYSKLNSTNIDWNKVYEAVVRDAEEEPYDWCCQGRGGLDSWKSLHYIPVEDFDYKGFGTHTRSISRTLEYSYNDFCISTIAQGLGKQGDVEKYQQTSGNWRNLFRADQESNLFNSSTSTGFTGFFQPKYLNQTWGRQDPLYCSNIDNSPTKSCSLQNTASETYESSVWEYSFYVPHDMAQLIATLGGPETFVRRLEYLHDQNITYIGNEPSFLTVYQYHYAGRPALSATRAHFYVPRFFSPTLSGLPGNDDSGTMGAFLAFTMMGLIPNPGQNVYFIIPPFFKEVRIKHPITGNTAVIRNVNFDGGNYENVYIQSATLNGEDYTRNWIGHEFFTEGKELVLTLGRNESQWGTRVEDLPPSLSEYQF</sequence>
<reference evidence="4 6" key="1">
    <citation type="submission" date="2015-10" db="EMBL/GenBank/DDBJ databases">
        <title>The cercosporin biosynthetic gene cluster was horizontally transferred to several fungal lineages and shown to be expanded in Cercospora beticola based on microsynteny with recipient genomes.</title>
        <authorList>
            <person name="De Jonge R."/>
            <person name="Ebert M.K."/>
            <person name="Suttle J.C."/>
            <person name="Jurick Ii W.M."/>
            <person name="Secor G.A."/>
            <person name="Thomma B.P."/>
            <person name="Van De Peer Y."/>
            <person name="Bolton M.D."/>
        </authorList>
    </citation>
    <scope>NUCLEOTIDE SEQUENCE [LARGE SCALE GENOMIC DNA]</scope>
    <source>
        <strain evidence="4 6">09-40</strain>
    </source>
</reference>
<dbReference type="Gene3D" id="3.30.2080.10">
    <property type="entry name" value="GH92 mannosidase domain"/>
    <property type="match status" value="1"/>
</dbReference>
<proteinExistence type="predicted"/>
<dbReference type="NCBIfam" id="TIGR01180">
    <property type="entry name" value="aman2_put"/>
    <property type="match status" value="1"/>
</dbReference>
<dbReference type="GO" id="GO:0005634">
    <property type="term" value="C:nucleus"/>
    <property type="evidence" value="ECO:0007669"/>
    <property type="project" value="TreeGrafter"/>
</dbReference>
<dbReference type="OrthoDB" id="449263at2759"/>
<feature type="domain" description="Glycosyl hydrolase family 92 N-terminal" evidence="3">
    <location>
        <begin position="26"/>
        <end position="269"/>
    </location>
</feature>
<dbReference type="Proteomes" id="UP000230605">
    <property type="component" value="Chromosome 5"/>
</dbReference>
<keyword evidence="4" id="KW-0326">Glycosidase</keyword>
<dbReference type="GO" id="GO:0006516">
    <property type="term" value="P:glycoprotein catabolic process"/>
    <property type="evidence" value="ECO:0007669"/>
    <property type="project" value="TreeGrafter"/>
</dbReference>
<dbReference type="Gene3D" id="1.20.1050.60">
    <property type="entry name" value="alpha-1,2-mannosidase"/>
    <property type="match status" value="1"/>
</dbReference>
<dbReference type="SUPFAM" id="SSF48208">
    <property type="entry name" value="Six-hairpin glycosidases"/>
    <property type="match status" value="1"/>
</dbReference>
<dbReference type="InterPro" id="IPR041371">
    <property type="entry name" value="GH92_N"/>
</dbReference>
<dbReference type="InterPro" id="IPR014718">
    <property type="entry name" value="GH-type_carb-bd"/>
</dbReference>
<evidence type="ECO:0000313" key="7">
    <source>
        <dbReference type="Proteomes" id="UP001302367"/>
    </source>
</evidence>
<dbReference type="EMBL" id="LKMD01000108">
    <property type="protein sequence ID" value="PIA89350.1"/>
    <property type="molecule type" value="Genomic_DNA"/>
</dbReference>
<keyword evidence="1" id="KW-0732">Signal</keyword>
<evidence type="ECO:0000259" key="2">
    <source>
        <dbReference type="Pfam" id="PF07971"/>
    </source>
</evidence>
<keyword evidence="4" id="KW-0378">Hydrolase</keyword>
<evidence type="ECO:0000256" key="1">
    <source>
        <dbReference type="SAM" id="SignalP"/>
    </source>
</evidence>